<proteinExistence type="predicted"/>
<dbReference type="InterPro" id="IPR011009">
    <property type="entry name" value="Kinase-like_dom_sf"/>
</dbReference>
<keyword evidence="2" id="KW-1185">Reference proteome</keyword>
<accession>A0ABP7A7K4</accession>
<organism evidence="1 2">
    <name type="scientific">Microlunatus ginsengisoli</name>
    <dbReference type="NCBI Taxonomy" id="363863"/>
    <lineage>
        <taxon>Bacteria</taxon>
        <taxon>Bacillati</taxon>
        <taxon>Actinomycetota</taxon>
        <taxon>Actinomycetes</taxon>
        <taxon>Propionibacteriales</taxon>
        <taxon>Propionibacteriaceae</taxon>
        <taxon>Microlunatus</taxon>
    </lineage>
</organism>
<protein>
    <submittedName>
        <fullName evidence="1">Aminoglycoside phosphotransferase family protein</fullName>
    </submittedName>
</protein>
<dbReference type="InterPro" id="IPR006748">
    <property type="entry name" value="NH2Glyco/OHUrea_AB-resist_kin"/>
</dbReference>
<sequence length="306" mass="33716">MIDVPAGFRAMPRWWSEGTDWLDRLPALVEEQCRRWSLEPDGSLRHGSNALVVPVRRGREPLVLRLTPAGPEVSQTVAALRFWAGRGTVLLLDADPDRGALLLERLDAERSLAALPVARAMPVIGRLVRRLAAPVTDPAVRSTGEVAVEEAAGWPRRWSALGEPVPARLLDSALRAAEAVVEPHTPDAAVDADLHFEQVLGGIRESWLVVDPVLLRGDGCYDLGRVLWSRLDELGSDEDVRGWLRLLADAAGADRERARQWVLCRSMSYLLWGLERGLTEDPPRCRRLLAIFAQPGARRGGVRSGP</sequence>
<evidence type="ECO:0000313" key="1">
    <source>
        <dbReference type="EMBL" id="GAA3626359.1"/>
    </source>
</evidence>
<dbReference type="RefSeq" id="WP_344806093.1">
    <property type="nucleotide sequence ID" value="NZ_BAABAB010000022.1"/>
</dbReference>
<reference evidence="2" key="1">
    <citation type="journal article" date="2019" name="Int. J. Syst. Evol. Microbiol.">
        <title>The Global Catalogue of Microorganisms (GCM) 10K type strain sequencing project: providing services to taxonomists for standard genome sequencing and annotation.</title>
        <authorList>
            <consortium name="The Broad Institute Genomics Platform"/>
            <consortium name="The Broad Institute Genome Sequencing Center for Infectious Disease"/>
            <person name="Wu L."/>
            <person name="Ma J."/>
        </authorList>
    </citation>
    <scope>NUCLEOTIDE SEQUENCE [LARGE SCALE GENOMIC DNA]</scope>
    <source>
        <strain evidence="2">JCM 16929</strain>
    </source>
</reference>
<dbReference type="EMBL" id="BAABAB010000022">
    <property type="protein sequence ID" value="GAA3626359.1"/>
    <property type="molecule type" value="Genomic_DNA"/>
</dbReference>
<dbReference type="SUPFAM" id="SSF56112">
    <property type="entry name" value="Protein kinase-like (PK-like)"/>
    <property type="match status" value="1"/>
</dbReference>
<name>A0ABP7A7K4_9ACTN</name>
<evidence type="ECO:0000313" key="2">
    <source>
        <dbReference type="Proteomes" id="UP001501490"/>
    </source>
</evidence>
<dbReference type="Pfam" id="PF04655">
    <property type="entry name" value="APH_6_hur"/>
    <property type="match status" value="1"/>
</dbReference>
<gene>
    <name evidence="1" type="ORF">GCM10022236_30770</name>
</gene>
<comment type="caution">
    <text evidence="1">The sequence shown here is derived from an EMBL/GenBank/DDBJ whole genome shotgun (WGS) entry which is preliminary data.</text>
</comment>
<dbReference type="Proteomes" id="UP001501490">
    <property type="component" value="Unassembled WGS sequence"/>
</dbReference>